<keyword evidence="1" id="KW-1133">Transmembrane helix</keyword>
<dbReference type="AlphaFoldDB" id="A0AAE0TWG4"/>
<dbReference type="EMBL" id="JAULSW010000005">
    <property type="protein sequence ID" value="KAK3382026.1"/>
    <property type="molecule type" value="Genomic_DNA"/>
</dbReference>
<keyword evidence="3" id="KW-1185">Reference proteome</keyword>
<protein>
    <submittedName>
        <fullName evidence="2">Uncharacterized protein</fullName>
    </submittedName>
</protein>
<sequence>MSRNSHLRQTTHRGNGVGVSIFFRGREREGERHASGRDFRGNPSRLDDSWAERLPSVFLQCTKSGRRQSTGPQTSRVTWPAFSAWYPGDLQKSPRMPTPLAWLLKGASYAERMRPSFRLMSFRWFRTDSSRSVVCSCLLRIPFCARLTNWTVRASRVVVVSELIAVLNAVAFDLLLADLYRH</sequence>
<evidence type="ECO:0000256" key="1">
    <source>
        <dbReference type="SAM" id="Phobius"/>
    </source>
</evidence>
<evidence type="ECO:0000313" key="2">
    <source>
        <dbReference type="EMBL" id="KAK3382026.1"/>
    </source>
</evidence>
<feature type="transmembrane region" description="Helical" evidence="1">
    <location>
        <begin position="157"/>
        <end position="177"/>
    </location>
</feature>
<keyword evidence="1" id="KW-0472">Membrane</keyword>
<reference evidence="2" key="2">
    <citation type="submission" date="2023-06" db="EMBL/GenBank/DDBJ databases">
        <authorList>
            <consortium name="Lawrence Berkeley National Laboratory"/>
            <person name="Haridas S."/>
            <person name="Hensen N."/>
            <person name="Bonometti L."/>
            <person name="Westerberg I."/>
            <person name="Brannstrom I.O."/>
            <person name="Guillou S."/>
            <person name="Cros-Aarteil S."/>
            <person name="Calhoun S."/>
            <person name="Kuo A."/>
            <person name="Mondo S."/>
            <person name="Pangilinan J."/>
            <person name="Riley R."/>
            <person name="LaButti K."/>
            <person name="Andreopoulos B."/>
            <person name="Lipzen A."/>
            <person name="Chen C."/>
            <person name="Yanf M."/>
            <person name="Daum C."/>
            <person name="Ng V."/>
            <person name="Clum A."/>
            <person name="Steindorff A."/>
            <person name="Ohm R."/>
            <person name="Martin F."/>
            <person name="Silar P."/>
            <person name="Natvig D."/>
            <person name="Lalanne C."/>
            <person name="Gautier V."/>
            <person name="Ament-velasquez S.L."/>
            <person name="Kruys A."/>
            <person name="Hutchinson M.I."/>
            <person name="Powell A.J."/>
            <person name="Barry K."/>
            <person name="Miller A.N."/>
            <person name="Grigoriev I.V."/>
            <person name="Debuchy R."/>
            <person name="Gladieux P."/>
            <person name="Thoren M.H."/>
            <person name="Johannesson H."/>
        </authorList>
    </citation>
    <scope>NUCLEOTIDE SEQUENCE</scope>
    <source>
        <strain evidence="2">CBS 232.78</strain>
    </source>
</reference>
<evidence type="ECO:0000313" key="3">
    <source>
        <dbReference type="Proteomes" id="UP001285441"/>
    </source>
</evidence>
<comment type="caution">
    <text evidence="2">The sequence shown here is derived from an EMBL/GenBank/DDBJ whole genome shotgun (WGS) entry which is preliminary data.</text>
</comment>
<proteinExistence type="predicted"/>
<organism evidence="2 3">
    <name type="scientific">Podospora didyma</name>
    <dbReference type="NCBI Taxonomy" id="330526"/>
    <lineage>
        <taxon>Eukaryota</taxon>
        <taxon>Fungi</taxon>
        <taxon>Dikarya</taxon>
        <taxon>Ascomycota</taxon>
        <taxon>Pezizomycotina</taxon>
        <taxon>Sordariomycetes</taxon>
        <taxon>Sordariomycetidae</taxon>
        <taxon>Sordariales</taxon>
        <taxon>Podosporaceae</taxon>
        <taxon>Podospora</taxon>
    </lineage>
</organism>
<name>A0AAE0TWG4_9PEZI</name>
<keyword evidence="1" id="KW-0812">Transmembrane</keyword>
<gene>
    <name evidence="2" type="ORF">B0H63DRAFT_218615</name>
</gene>
<accession>A0AAE0TWG4</accession>
<reference evidence="2" key="1">
    <citation type="journal article" date="2023" name="Mol. Phylogenet. Evol.">
        <title>Genome-scale phylogeny and comparative genomics of the fungal order Sordariales.</title>
        <authorList>
            <person name="Hensen N."/>
            <person name="Bonometti L."/>
            <person name="Westerberg I."/>
            <person name="Brannstrom I.O."/>
            <person name="Guillou S."/>
            <person name="Cros-Aarteil S."/>
            <person name="Calhoun S."/>
            <person name="Haridas S."/>
            <person name="Kuo A."/>
            <person name="Mondo S."/>
            <person name="Pangilinan J."/>
            <person name="Riley R."/>
            <person name="LaButti K."/>
            <person name="Andreopoulos B."/>
            <person name="Lipzen A."/>
            <person name="Chen C."/>
            <person name="Yan M."/>
            <person name="Daum C."/>
            <person name="Ng V."/>
            <person name="Clum A."/>
            <person name="Steindorff A."/>
            <person name="Ohm R.A."/>
            <person name="Martin F."/>
            <person name="Silar P."/>
            <person name="Natvig D.O."/>
            <person name="Lalanne C."/>
            <person name="Gautier V."/>
            <person name="Ament-Velasquez S.L."/>
            <person name="Kruys A."/>
            <person name="Hutchinson M.I."/>
            <person name="Powell A.J."/>
            <person name="Barry K."/>
            <person name="Miller A.N."/>
            <person name="Grigoriev I.V."/>
            <person name="Debuchy R."/>
            <person name="Gladieux P."/>
            <person name="Hiltunen Thoren M."/>
            <person name="Johannesson H."/>
        </authorList>
    </citation>
    <scope>NUCLEOTIDE SEQUENCE</scope>
    <source>
        <strain evidence="2">CBS 232.78</strain>
    </source>
</reference>
<dbReference type="Proteomes" id="UP001285441">
    <property type="component" value="Unassembled WGS sequence"/>
</dbReference>